<dbReference type="AlphaFoldDB" id="A0AAW9R7L1"/>
<sequence length="254" mass="29036">MEDESVLTPDQIESFHRDGFLVVRGLYSSSEIRQISDWTDEVAAYPEEPGKTMMYFETSSADGARILCRIENFVPWHAGFNRLITARRLRQAVSELLGEPAVLFKDKINFKLPGGDGFKEHQDVQAGWDDYADLHITAMVAIDATTEANGSLEMIPGMHRRGLLGEKWSPLTDQHTENAEYRPVHCEPGDAVFFDSFAPHRSAPNRTDKARRVLYITYNGVSAGDSRERYYAEKRRNYPPDIEREPGKDYRFRV</sequence>
<evidence type="ECO:0000313" key="3">
    <source>
        <dbReference type="Proteomes" id="UP001359886"/>
    </source>
</evidence>
<comment type="caution">
    <text evidence="2">The sequence shown here is derived from an EMBL/GenBank/DDBJ whole genome shotgun (WGS) entry which is preliminary data.</text>
</comment>
<dbReference type="GO" id="GO:0016706">
    <property type="term" value="F:2-oxoglutarate-dependent dioxygenase activity"/>
    <property type="evidence" value="ECO:0007669"/>
    <property type="project" value="UniProtKB-ARBA"/>
</dbReference>
<dbReference type="PANTHER" id="PTHR20883">
    <property type="entry name" value="PHYTANOYL-COA DIOXYGENASE DOMAIN CONTAINING 1"/>
    <property type="match status" value="1"/>
</dbReference>
<dbReference type="Pfam" id="PF05721">
    <property type="entry name" value="PhyH"/>
    <property type="match status" value="1"/>
</dbReference>
<protein>
    <submittedName>
        <fullName evidence="2">Phytanoyl-CoA dioxygenase family protein</fullName>
    </submittedName>
</protein>
<evidence type="ECO:0000256" key="1">
    <source>
        <dbReference type="ARBA" id="ARBA00001954"/>
    </source>
</evidence>
<dbReference type="PANTHER" id="PTHR20883:SF48">
    <property type="entry name" value="ECTOINE DIOXYGENASE"/>
    <property type="match status" value="1"/>
</dbReference>
<name>A0AAW9R7L1_9GAMM</name>
<dbReference type="Proteomes" id="UP001359886">
    <property type="component" value="Unassembled WGS sequence"/>
</dbReference>
<evidence type="ECO:0000313" key="2">
    <source>
        <dbReference type="EMBL" id="MEJ8568514.1"/>
    </source>
</evidence>
<dbReference type="SUPFAM" id="SSF51197">
    <property type="entry name" value="Clavaminate synthase-like"/>
    <property type="match status" value="1"/>
</dbReference>
<keyword evidence="2" id="KW-0223">Dioxygenase</keyword>
<dbReference type="Gene3D" id="2.60.120.620">
    <property type="entry name" value="q2cbj1_9rhob like domain"/>
    <property type="match status" value="1"/>
</dbReference>
<gene>
    <name evidence="2" type="ORF">V3330_12845</name>
</gene>
<keyword evidence="3" id="KW-1185">Reference proteome</keyword>
<keyword evidence="2" id="KW-0560">Oxidoreductase</keyword>
<proteinExistence type="predicted"/>
<dbReference type="EMBL" id="JAZHOG010000008">
    <property type="protein sequence ID" value="MEJ8568514.1"/>
    <property type="molecule type" value="Genomic_DNA"/>
</dbReference>
<dbReference type="RefSeq" id="WP_354695836.1">
    <property type="nucleotide sequence ID" value="NZ_JAZHOG010000008.1"/>
</dbReference>
<accession>A0AAW9R7L1</accession>
<reference evidence="2 3" key="1">
    <citation type="submission" date="2024-02" db="EMBL/GenBank/DDBJ databases">
        <title>A novel Wenzhouxiangellaceae bacterium, isolated from coastal sediments.</title>
        <authorList>
            <person name="Du Z.-J."/>
            <person name="Ye Y.-Q."/>
            <person name="Zhang X.-Y."/>
        </authorList>
    </citation>
    <scope>NUCLEOTIDE SEQUENCE [LARGE SCALE GENOMIC DNA]</scope>
    <source>
        <strain evidence="2 3">CH-27</strain>
    </source>
</reference>
<dbReference type="InterPro" id="IPR008775">
    <property type="entry name" value="Phytyl_CoA_dOase-like"/>
</dbReference>
<comment type="cofactor">
    <cofactor evidence="1">
        <name>Fe(2+)</name>
        <dbReference type="ChEBI" id="CHEBI:29033"/>
    </cofactor>
</comment>
<dbReference type="GO" id="GO:0005506">
    <property type="term" value="F:iron ion binding"/>
    <property type="evidence" value="ECO:0007669"/>
    <property type="project" value="UniProtKB-ARBA"/>
</dbReference>
<organism evidence="2 3">
    <name type="scientific">Elongatibacter sediminis</name>
    <dbReference type="NCBI Taxonomy" id="3119006"/>
    <lineage>
        <taxon>Bacteria</taxon>
        <taxon>Pseudomonadati</taxon>
        <taxon>Pseudomonadota</taxon>
        <taxon>Gammaproteobacteria</taxon>
        <taxon>Chromatiales</taxon>
        <taxon>Wenzhouxiangellaceae</taxon>
        <taxon>Elongatibacter</taxon>
    </lineage>
</organism>